<organism evidence="7 8">
    <name type="scientific">Ostreococcus tauri</name>
    <name type="common">Marine green alga</name>
    <dbReference type="NCBI Taxonomy" id="70448"/>
    <lineage>
        <taxon>Eukaryota</taxon>
        <taxon>Viridiplantae</taxon>
        <taxon>Chlorophyta</taxon>
        <taxon>Mamiellophyceae</taxon>
        <taxon>Mamiellales</taxon>
        <taxon>Bathycoccaceae</taxon>
        <taxon>Ostreococcus</taxon>
    </lineage>
</organism>
<evidence type="ECO:0000313" key="7">
    <source>
        <dbReference type="EMBL" id="CEF97761.1"/>
    </source>
</evidence>
<evidence type="ECO:0000256" key="1">
    <source>
        <dbReference type="ARBA" id="ARBA00022527"/>
    </source>
</evidence>
<sequence>MRSSSTSRRAANDLARGTALGTHGRYEIVEMINRGGTAVVYRGIDREKGGGEIALKCIDVSSDARVVVPLAAVKREIKYATRLMGGNGSNAGVPGVVRLLNVVNHGEDVLVLVFELAKGVDALDYINQHGGRLDEDEARRLFAQLVEAVRAIHDLGFCHRDVKPENAIVCEDGNLRLIDFGLAKGLESAKTRAVGTPDYMSPELLDKLDRDGKARTEKYDAAACDVWSSGVFLFIMLTGRYPFQDPNRPNNVKATLQNIVKGNVAPLRVDVSDDVRDLLRCMLTPDPRKRITLKQVAKHPWLSGSLGRRKKPSLVDRLKQSFTFRRATTSD</sequence>
<protein>
    <submittedName>
        <fullName evidence="7">Calcium/calmodulin-dependent/calcium-dependent protein kinase</fullName>
    </submittedName>
</protein>
<evidence type="ECO:0000259" key="6">
    <source>
        <dbReference type="PROSITE" id="PS50011"/>
    </source>
</evidence>
<dbReference type="GO" id="GO:0035556">
    <property type="term" value="P:intracellular signal transduction"/>
    <property type="evidence" value="ECO:0007669"/>
    <property type="project" value="TreeGrafter"/>
</dbReference>
<keyword evidence="4 7" id="KW-0418">Kinase</keyword>
<dbReference type="SMART" id="SM00220">
    <property type="entry name" value="S_TKc"/>
    <property type="match status" value="1"/>
</dbReference>
<dbReference type="GO" id="GO:0005524">
    <property type="term" value="F:ATP binding"/>
    <property type="evidence" value="ECO:0007669"/>
    <property type="project" value="UniProtKB-KW"/>
</dbReference>
<dbReference type="RefSeq" id="XP_022838875.1">
    <property type="nucleotide sequence ID" value="XM_022984626.1"/>
</dbReference>
<dbReference type="GeneID" id="9833961"/>
<evidence type="ECO:0000256" key="5">
    <source>
        <dbReference type="ARBA" id="ARBA00022840"/>
    </source>
</evidence>
<name>A0A090M0Q3_OSTTA</name>
<dbReference type="AlphaFoldDB" id="A0A090M0Q3"/>
<reference evidence="8" key="1">
    <citation type="journal article" date="2006" name="Proc. Natl. Acad. Sci. U.S.A.">
        <title>Genome analysis of the smallest free-living eukaryote Ostreococcus tauri unveils many unique features.</title>
        <authorList>
            <person name="Derelle E."/>
            <person name="Ferraz C."/>
            <person name="Rombauts S."/>
            <person name="Rouze P."/>
            <person name="Worden A.Z."/>
            <person name="Robbens S."/>
            <person name="Partensky F."/>
            <person name="Degroeve S."/>
            <person name="Echeynie S."/>
            <person name="Cooke R."/>
            <person name="Saeys Y."/>
            <person name="Wuyts J."/>
            <person name="Jabbari K."/>
            <person name="Bowler C."/>
            <person name="Panaud O."/>
            <person name="Piegu B."/>
            <person name="Ball S.G."/>
            <person name="Ral J.-P."/>
            <person name="Bouget F.-Y."/>
            <person name="Piganeau G."/>
            <person name="De Baets B."/>
            <person name="Picard A."/>
            <person name="Delseny M."/>
            <person name="Demaille J."/>
            <person name="Van de Peer Y."/>
            <person name="Moreau H."/>
        </authorList>
    </citation>
    <scope>NUCLEOTIDE SEQUENCE [LARGE SCALE GENOMIC DNA]</scope>
    <source>
        <strain evidence="8">OTTH 0595 / CCAP 157/2 / RCC745</strain>
    </source>
</reference>
<keyword evidence="3" id="KW-0547">Nucleotide-binding</keyword>
<dbReference type="GO" id="GO:0005737">
    <property type="term" value="C:cytoplasm"/>
    <property type="evidence" value="ECO:0007669"/>
    <property type="project" value="TreeGrafter"/>
</dbReference>
<dbReference type="Gene3D" id="1.10.510.10">
    <property type="entry name" value="Transferase(Phosphotransferase) domain 1"/>
    <property type="match status" value="1"/>
</dbReference>
<dbReference type="InParanoid" id="A0A090M0Q3"/>
<feature type="domain" description="Protein kinase" evidence="6">
    <location>
        <begin position="26"/>
        <end position="302"/>
    </location>
</feature>
<dbReference type="InterPro" id="IPR011009">
    <property type="entry name" value="Kinase-like_dom_sf"/>
</dbReference>
<gene>
    <name evidence="7" type="ORF">OT_ostta04g05150</name>
</gene>
<dbReference type="SUPFAM" id="SSF56112">
    <property type="entry name" value="Protein kinase-like (PK-like)"/>
    <property type="match status" value="1"/>
</dbReference>
<dbReference type="GO" id="GO:0004674">
    <property type="term" value="F:protein serine/threonine kinase activity"/>
    <property type="evidence" value="ECO:0007669"/>
    <property type="project" value="UniProtKB-KW"/>
</dbReference>
<keyword evidence="8" id="KW-1185">Reference proteome</keyword>
<evidence type="ECO:0000256" key="2">
    <source>
        <dbReference type="ARBA" id="ARBA00022679"/>
    </source>
</evidence>
<proteinExistence type="predicted"/>
<reference evidence="7 8" key="2">
    <citation type="journal article" date="2014" name="BMC Genomics">
        <title>An improved genome of the model marine alga Ostreococcus tauri unfolds by assessing Illumina de novo assemblies.</title>
        <authorList>
            <person name="Blanc-Mathieu R."/>
            <person name="Verhelst B."/>
            <person name="Derelle E."/>
            <person name="Rombauts S."/>
            <person name="Bouget F.Y."/>
            <person name="Carre I."/>
            <person name="Chateau A."/>
            <person name="Eyre-Walker A."/>
            <person name="Grimsley N."/>
            <person name="Moreau H."/>
            <person name="Piegu B."/>
            <person name="Rivals E."/>
            <person name="Schackwitz W."/>
            <person name="Van de Peer Y."/>
            <person name="Piganeau G."/>
        </authorList>
    </citation>
    <scope>NUCLEOTIDE SEQUENCE [LARGE SCALE GENOMIC DNA]</scope>
    <source>
        <strain evidence="8">OTTH 0595 / CCAP 157/2 / RCC745</strain>
    </source>
</reference>
<evidence type="ECO:0000256" key="3">
    <source>
        <dbReference type="ARBA" id="ARBA00022741"/>
    </source>
</evidence>
<accession>A0A090M0Q3</accession>
<keyword evidence="5" id="KW-0067">ATP-binding</keyword>
<dbReference type="OrthoDB" id="496782at2759"/>
<dbReference type="InterPro" id="IPR000719">
    <property type="entry name" value="Prot_kinase_dom"/>
</dbReference>
<dbReference type="KEGG" id="ota:OT_ostta04g05150"/>
<keyword evidence="2" id="KW-0808">Transferase</keyword>
<evidence type="ECO:0000256" key="4">
    <source>
        <dbReference type="ARBA" id="ARBA00022777"/>
    </source>
</evidence>
<dbReference type="PANTHER" id="PTHR24346">
    <property type="entry name" value="MAP/MICROTUBULE AFFINITY-REGULATING KINASE"/>
    <property type="match status" value="1"/>
</dbReference>
<dbReference type="Pfam" id="PF00069">
    <property type="entry name" value="Pkinase"/>
    <property type="match status" value="1"/>
</dbReference>
<dbReference type="PANTHER" id="PTHR24346:SF82">
    <property type="entry name" value="KP78A-RELATED"/>
    <property type="match status" value="1"/>
</dbReference>
<comment type="caution">
    <text evidence="7">The sequence shown here is derived from an EMBL/GenBank/DDBJ whole genome shotgun (WGS) entry which is preliminary data.</text>
</comment>
<dbReference type="Proteomes" id="UP000009170">
    <property type="component" value="Unassembled WGS sequence"/>
</dbReference>
<evidence type="ECO:0000313" key="8">
    <source>
        <dbReference type="Proteomes" id="UP000009170"/>
    </source>
</evidence>
<dbReference type="EMBL" id="CAID01000004">
    <property type="protein sequence ID" value="CEF97761.1"/>
    <property type="molecule type" value="Genomic_DNA"/>
</dbReference>
<keyword evidence="1" id="KW-0723">Serine/threonine-protein kinase</keyword>
<dbReference type="STRING" id="70448.A0A090M0Q3"/>
<dbReference type="PROSITE" id="PS50011">
    <property type="entry name" value="PROTEIN_KINASE_DOM"/>
    <property type="match status" value="1"/>
</dbReference>